<comment type="caution">
    <text evidence="2">The sequence shown here is derived from an EMBL/GenBank/DDBJ whole genome shotgun (WGS) entry which is preliminary data.</text>
</comment>
<proteinExistence type="predicted"/>
<evidence type="ECO:0000259" key="1">
    <source>
        <dbReference type="Pfam" id="PF12728"/>
    </source>
</evidence>
<sequence>MNPVDNPEPRTLAGTQVPLLYKISSVMELLQVSHATVYRMVANGELKLVKLSSRASRITSDSVAKLLGTSDKQKR</sequence>
<dbReference type="InterPro" id="IPR041657">
    <property type="entry name" value="HTH_17"/>
</dbReference>
<protein>
    <submittedName>
        <fullName evidence="2">Helix-turn-helix domain-containing protein</fullName>
    </submittedName>
</protein>
<evidence type="ECO:0000313" key="2">
    <source>
        <dbReference type="EMBL" id="MCS0585530.1"/>
    </source>
</evidence>
<dbReference type="Pfam" id="PF12728">
    <property type="entry name" value="HTH_17"/>
    <property type="match status" value="1"/>
</dbReference>
<name>A0ABT2A041_9BURK</name>
<accession>A0ABT2A041</accession>
<feature type="domain" description="Helix-turn-helix" evidence="1">
    <location>
        <begin position="20"/>
        <end position="67"/>
    </location>
</feature>
<evidence type="ECO:0000313" key="3">
    <source>
        <dbReference type="Proteomes" id="UP001204151"/>
    </source>
</evidence>
<dbReference type="RefSeq" id="WP_258820050.1">
    <property type="nucleotide sequence ID" value="NZ_JANUGW010000043.1"/>
</dbReference>
<gene>
    <name evidence="2" type="ORF">NX784_28515</name>
</gene>
<keyword evidence="3" id="KW-1185">Reference proteome</keyword>
<organism evidence="2 3">
    <name type="scientific">Massilia pinisoli</name>
    <dbReference type="NCBI Taxonomy" id="1772194"/>
    <lineage>
        <taxon>Bacteria</taxon>
        <taxon>Pseudomonadati</taxon>
        <taxon>Pseudomonadota</taxon>
        <taxon>Betaproteobacteria</taxon>
        <taxon>Burkholderiales</taxon>
        <taxon>Oxalobacteraceae</taxon>
        <taxon>Telluria group</taxon>
        <taxon>Massilia</taxon>
    </lineage>
</organism>
<dbReference type="EMBL" id="JANUGW010000043">
    <property type="protein sequence ID" value="MCS0585530.1"/>
    <property type="molecule type" value="Genomic_DNA"/>
</dbReference>
<reference evidence="2 3" key="1">
    <citation type="submission" date="2022-08" db="EMBL/GenBank/DDBJ databases">
        <title>Reclassification of Massilia species as members of the genera Telluria, Duganella, Pseudoduganella, Mokoshia gen. nov. and Zemynaea gen. nov. using orthogonal and non-orthogonal genome-based approaches.</title>
        <authorList>
            <person name="Bowman J.P."/>
        </authorList>
    </citation>
    <scope>NUCLEOTIDE SEQUENCE [LARGE SCALE GENOMIC DNA]</scope>
    <source>
        <strain evidence="2 3">JCM 31316</strain>
    </source>
</reference>
<dbReference type="Proteomes" id="UP001204151">
    <property type="component" value="Unassembled WGS sequence"/>
</dbReference>